<organism evidence="2 3">
    <name type="scientific">Cupriavidus agavae</name>
    <dbReference type="NCBI Taxonomy" id="1001822"/>
    <lineage>
        <taxon>Bacteria</taxon>
        <taxon>Pseudomonadati</taxon>
        <taxon>Pseudomonadota</taxon>
        <taxon>Betaproteobacteria</taxon>
        <taxon>Burkholderiales</taxon>
        <taxon>Burkholderiaceae</taxon>
        <taxon>Cupriavidus</taxon>
    </lineage>
</organism>
<dbReference type="Proteomes" id="UP000291078">
    <property type="component" value="Unassembled WGS sequence"/>
</dbReference>
<name>A0A4Q7RWV2_9BURK</name>
<dbReference type="InterPro" id="IPR021340">
    <property type="entry name" value="DUF2957"/>
</dbReference>
<feature type="signal peptide" evidence="1">
    <location>
        <begin position="1"/>
        <end position="34"/>
    </location>
</feature>
<evidence type="ECO:0000256" key="1">
    <source>
        <dbReference type="SAM" id="SignalP"/>
    </source>
</evidence>
<keyword evidence="3" id="KW-1185">Reference proteome</keyword>
<dbReference type="Pfam" id="PF11170">
    <property type="entry name" value="DUF2957"/>
    <property type="match status" value="1"/>
</dbReference>
<reference evidence="2 3" key="1">
    <citation type="journal article" date="2015" name="Stand. Genomic Sci.">
        <title>Genomic Encyclopedia of Bacterial and Archaeal Type Strains, Phase III: the genomes of soil and plant-associated and newly described type strains.</title>
        <authorList>
            <person name="Whitman W.B."/>
            <person name="Woyke T."/>
            <person name="Klenk H.P."/>
            <person name="Zhou Y."/>
            <person name="Lilburn T.G."/>
            <person name="Beck B.J."/>
            <person name="De Vos P."/>
            <person name="Vandamme P."/>
            <person name="Eisen J.A."/>
            <person name="Garrity G."/>
            <person name="Hugenholtz P."/>
            <person name="Kyrpides N.C."/>
        </authorList>
    </citation>
    <scope>NUCLEOTIDE SEQUENCE [LARGE SCALE GENOMIC DNA]</scope>
    <source>
        <strain evidence="2 3">ASC-9842</strain>
    </source>
</reference>
<accession>A0A4Q7RWV2</accession>
<proteinExistence type="predicted"/>
<dbReference type="AlphaFoldDB" id="A0A4Q7RWV2"/>
<evidence type="ECO:0000313" key="3">
    <source>
        <dbReference type="Proteomes" id="UP000291078"/>
    </source>
</evidence>
<evidence type="ECO:0000313" key="2">
    <source>
        <dbReference type="EMBL" id="RZT38441.1"/>
    </source>
</evidence>
<keyword evidence="1" id="KW-0732">Signal</keyword>
<protein>
    <submittedName>
        <fullName evidence="2">DUF2957 family protein</fullName>
    </submittedName>
</protein>
<sequence length="433" mass="44410">MHLPQWLAPRAQRSATGRRALRAAPALASLVLLAACGGGGDGGGGGGGGGGSPAPATVGVPRLCPASVDYSTPYIGGTGSGELVKVQIDTTQKTWSVTFLDSSVPRTTGTVSPTRSDPTGGQNVITGTLARETALPTEKLNQCAFVLQGASLDPARPAKLFLGEGVMGGTIPGARIQFNGLLGAGAVPDTTFPYFQFIGFAQTETDLGKIAGVYNGAGFHEIPSKGFATVAQDYRMSLAADGSFSVCDNRPGGTCKQKGNKFVPQATGALLSTNYEGEQPPSLGAVMGRAYLIVGKLRGQLVPIMIRVGYASADKLPLGADDEIGIGMMAPAASWQQGSVNGEYVGVDSNFDYKVTALVGAEAAMLDPFHASDATRAIALKLDFSQTTAGVVTTTRKEGTAGITGKLMFTGGVLGFLEDRNGTPYFGIGAFVE</sequence>
<dbReference type="RefSeq" id="WP_198680253.1">
    <property type="nucleotide sequence ID" value="NZ_SGXM01000003.1"/>
</dbReference>
<gene>
    <name evidence="2" type="ORF">EV147_2909</name>
</gene>
<dbReference type="EMBL" id="SGXM01000003">
    <property type="protein sequence ID" value="RZT38441.1"/>
    <property type="molecule type" value="Genomic_DNA"/>
</dbReference>
<comment type="caution">
    <text evidence="2">The sequence shown here is derived from an EMBL/GenBank/DDBJ whole genome shotgun (WGS) entry which is preliminary data.</text>
</comment>
<feature type="chain" id="PRO_5020282571" evidence="1">
    <location>
        <begin position="35"/>
        <end position="433"/>
    </location>
</feature>